<gene>
    <name evidence="11" type="ORF">BN14_01920</name>
</gene>
<dbReference type="GO" id="GO:0016705">
    <property type="term" value="F:oxidoreductase activity, acting on paired donors, with incorporation or reduction of molecular oxygen"/>
    <property type="evidence" value="ECO:0007669"/>
    <property type="project" value="InterPro"/>
</dbReference>
<dbReference type="GO" id="GO:0005506">
    <property type="term" value="F:iron ion binding"/>
    <property type="evidence" value="ECO:0007669"/>
    <property type="project" value="InterPro"/>
</dbReference>
<evidence type="ECO:0000256" key="10">
    <source>
        <dbReference type="RuleBase" id="RU000461"/>
    </source>
</evidence>
<evidence type="ECO:0000256" key="4">
    <source>
        <dbReference type="ARBA" id="ARBA00022617"/>
    </source>
</evidence>
<dbReference type="PANTHER" id="PTHR24305:SF166">
    <property type="entry name" value="CYTOCHROME P450 12A4, MITOCHONDRIAL-RELATED"/>
    <property type="match status" value="1"/>
</dbReference>
<keyword evidence="4 9" id="KW-0349">Heme</keyword>
<dbReference type="PANTHER" id="PTHR24305">
    <property type="entry name" value="CYTOCHROME P450"/>
    <property type="match status" value="1"/>
</dbReference>
<dbReference type="SUPFAM" id="SSF48264">
    <property type="entry name" value="Cytochrome P450"/>
    <property type="match status" value="1"/>
</dbReference>
<evidence type="ECO:0000256" key="1">
    <source>
        <dbReference type="ARBA" id="ARBA00001971"/>
    </source>
</evidence>
<keyword evidence="5 9" id="KW-0479">Metal-binding</keyword>
<dbReference type="Proteomes" id="UP000012065">
    <property type="component" value="Unassembled WGS sequence"/>
</dbReference>
<evidence type="ECO:0000256" key="8">
    <source>
        <dbReference type="ARBA" id="ARBA00023033"/>
    </source>
</evidence>
<dbReference type="InterPro" id="IPR017972">
    <property type="entry name" value="Cyt_P450_CS"/>
</dbReference>
<comment type="pathway">
    <text evidence="2">Secondary metabolite biosynthesis.</text>
</comment>
<dbReference type="InterPro" id="IPR050121">
    <property type="entry name" value="Cytochrome_P450_monoxygenase"/>
</dbReference>
<dbReference type="GO" id="GO:0020037">
    <property type="term" value="F:heme binding"/>
    <property type="evidence" value="ECO:0007669"/>
    <property type="project" value="InterPro"/>
</dbReference>
<accession>M5BNP2</accession>
<sequence length="203" mass="23129">MNPIIQDRLRAELLEAPAQLTYDDLHNLPYLDALCRETLRLYPPVSMMEREAITECTVPLRYPIKGKNGEEIREIQVKKGTIIYVSIREANRSKETWGQDADVFRPERWLEKLPESISEAKTSGVYSSMMTFSAGPRACIGFKFSLLELKTVLSTLVKSFKFELGNIRTVWLMGATMVPYVEGTQDLLEDGKHPMMPLKVSVL</sequence>
<dbReference type="PRINTS" id="PR00465">
    <property type="entry name" value="EP450IV"/>
</dbReference>
<comment type="cofactor">
    <cofactor evidence="1 9">
        <name>heme</name>
        <dbReference type="ChEBI" id="CHEBI:30413"/>
    </cofactor>
</comment>
<evidence type="ECO:0000313" key="11">
    <source>
        <dbReference type="EMBL" id="CCO27930.1"/>
    </source>
</evidence>
<reference evidence="11 12" key="1">
    <citation type="journal article" date="2013" name="J. Biotechnol.">
        <title>Establishment and interpretation of the genome sequence of the phytopathogenic fungus Rhizoctonia solani AG1-IB isolate 7/3/14.</title>
        <authorList>
            <person name="Wibberg D.W."/>
            <person name="Jelonek L.J."/>
            <person name="Rupp O.R."/>
            <person name="Hennig M.H."/>
            <person name="Eikmeyer F.E."/>
            <person name="Goesmann A.G."/>
            <person name="Hartmann A.H."/>
            <person name="Borriss R.B."/>
            <person name="Grosch R.G."/>
            <person name="Puehler A.P."/>
            <person name="Schlueter A.S."/>
        </authorList>
    </citation>
    <scope>NUCLEOTIDE SEQUENCE [LARGE SCALE GENOMIC DNA]</scope>
    <source>
        <strain evidence="12">AG1-IB / isolate 7/3/14</strain>
    </source>
</reference>
<dbReference type="Gene3D" id="1.10.630.10">
    <property type="entry name" value="Cytochrome P450"/>
    <property type="match status" value="1"/>
</dbReference>
<name>M5BNP2_THACB</name>
<evidence type="ECO:0000256" key="5">
    <source>
        <dbReference type="ARBA" id="ARBA00022723"/>
    </source>
</evidence>
<keyword evidence="8 10" id="KW-0503">Monooxygenase</keyword>
<dbReference type="GO" id="GO:0004497">
    <property type="term" value="F:monooxygenase activity"/>
    <property type="evidence" value="ECO:0007669"/>
    <property type="project" value="UniProtKB-KW"/>
</dbReference>
<feature type="binding site" description="axial binding residue" evidence="9">
    <location>
        <position position="139"/>
    </location>
    <ligand>
        <name>heme</name>
        <dbReference type="ChEBI" id="CHEBI:30413"/>
    </ligand>
    <ligandPart>
        <name>Fe</name>
        <dbReference type="ChEBI" id="CHEBI:18248"/>
    </ligandPart>
</feature>
<evidence type="ECO:0000313" key="12">
    <source>
        <dbReference type="Proteomes" id="UP000012065"/>
    </source>
</evidence>
<dbReference type="AlphaFoldDB" id="M5BNP2"/>
<protein>
    <submittedName>
        <fullName evidence="11">Cytochrome P450 94A1</fullName>
    </submittedName>
</protein>
<dbReference type="InterPro" id="IPR002403">
    <property type="entry name" value="Cyt_P450_E_grp-IV"/>
</dbReference>
<dbReference type="InterPro" id="IPR036396">
    <property type="entry name" value="Cyt_P450_sf"/>
</dbReference>
<dbReference type="Pfam" id="PF00067">
    <property type="entry name" value="p450"/>
    <property type="match status" value="1"/>
</dbReference>
<proteinExistence type="inferred from homology"/>
<dbReference type="EMBL" id="CAOJ01002602">
    <property type="protein sequence ID" value="CCO27930.1"/>
    <property type="molecule type" value="Genomic_DNA"/>
</dbReference>
<evidence type="ECO:0000256" key="2">
    <source>
        <dbReference type="ARBA" id="ARBA00005179"/>
    </source>
</evidence>
<keyword evidence="6 10" id="KW-0560">Oxidoreductase</keyword>
<dbReference type="InterPro" id="IPR001128">
    <property type="entry name" value="Cyt_P450"/>
</dbReference>
<evidence type="ECO:0000256" key="6">
    <source>
        <dbReference type="ARBA" id="ARBA00023002"/>
    </source>
</evidence>
<evidence type="ECO:0000256" key="7">
    <source>
        <dbReference type="ARBA" id="ARBA00023004"/>
    </source>
</evidence>
<dbReference type="PROSITE" id="PS00086">
    <property type="entry name" value="CYTOCHROME_P450"/>
    <property type="match status" value="1"/>
</dbReference>
<dbReference type="HOGENOM" id="CLU_001570_5_11_1"/>
<comment type="similarity">
    <text evidence="3 10">Belongs to the cytochrome P450 family.</text>
</comment>
<evidence type="ECO:0000256" key="3">
    <source>
        <dbReference type="ARBA" id="ARBA00010617"/>
    </source>
</evidence>
<keyword evidence="7 9" id="KW-0408">Iron</keyword>
<organism evidence="11 12">
    <name type="scientific">Thanatephorus cucumeris (strain AG1-IB / isolate 7/3/14)</name>
    <name type="common">Lettuce bottom rot fungus</name>
    <name type="synonym">Rhizoctonia solani</name>
    <dbReference type="NCBI Taxonomy" id="1108050"/>
    <lineage>
        <taxon>Eukaryota</taxon>
        <taxon>Fungi</taxon>
        <taxon>Dikarya</taxon>
        <taxon>Basidiomycota</taxon>
        <taxon>Agaricomycotina</taxon>
        <taxon>Agaricomycetes</taxon>
        <taxon>Cantharellales</taxon>
        <taxon>Ceratobasidiaceae</taxon>
        <taxon>Rhizoctonia</taxon>
        <taxon>Rhizoctonia solani AG-1</taxon>
    </lineage>
</organism>
<comment type="caution">
    <text evidence="11">The sequence shown here is derived from an EMBL/GenBank/DDBJ whole genome shotgun (WGS) entry which is preliminary data.</text>
</comment>
<dbReference type="PRINTS" id="PR00385">
    <property type="entry name" value="P450"/>
</dbReference>
<evidence type="ECO:0000256" key="9">
    <source>
        <dbReference type="PIRSR" id="PIRSR602403-1"/>
    </source>
</evidence>